<feature type="region of interest" description="Disordered" evidence="1">
    <location>
        <begin position="1"/>
        <end position="23"/>
    </location>
</feature>
<sequence length="111" mass="11980">MGEGSRYAQSARPRAAANPEATRVFSGRKTQYPFWWRRDLSRTRLPECSQAAKPNTPSGGGGTYLGHPVLAEGLVEIRPISAPPGCRKPGGYQSVLRPQNPIPLLVEAGPI</sequence>
<dbReference type="EMBL" id="JASPKY010000413">
    <property type="protein sequence ID" value="KAK9701517.1"/>
    <property type="molecule type" value="Genomic_DNA"/>
</dbReference>
<dbReference type="AlphaFoldDB" id="A0AAW1JEF9"/>
<comment type="caution">
    <text evidence="2">The sequence shown here is derived from an EMBL/GenBank/DDBJ whole genome shotgun (WGS) entry which is preliminary data.</text>
</comment>
<gene>
    <name evidence="2" type="ORF">QE152_g30572</name>
</gene>
<evidence type="ECO:0000313" key="3">
    <source>
        <dbReference type="Proteomes" id="UP001458880"/>
    </source>
</evidence>
<name>A0AAW1JEF9_POPJA</name>
<accession>A0AAW1JEF9</accession>
<evidence type="ECO:0000313" key="2">
    <source>
        <dbReference type="EMBL" id="KAK9701517.1"/>
    </source>
</evidence>
<organism evidence="2 3">
    <name type="scientific">Popillia japonica</name>
    <name type="common">Japanese beetle</name>
    <dbReference type="NCBI Taxonomy" id="7064"/>
    <lineage>
        <taxon>Eukaryota</taxon>
        <taxon>Metazoa</taxon>
        <taxon>Ecdysozoa</taxon>
        <taxon>Arthropoda</taxon>
        <taxon>Hexapoda</taxon>
        <taxon>Insecta</taxon>
        <taxon>Pterygota</taxon>
        <taxon>Neoptera</taxon>
        <taxon>Endopterygota</taxon>
        <taxon>Coleoptera</taxon>
        <taxon>Polyphaga</taxon>
        <taxon>Scarabaeiformia</taxon>
        <taxon>Scarabaeidae</taxon>
        <taxon>Rutelinae</taxon>
        <taxon>Popillia</taxon>
    </lineage>
</organism>
<keyword evidence="3" id="KW-1185">Reference proteome</keyword>
<reference evidence="2 3" key="1">
    <citation type="journal article" date="2024" name="BMC Genomics">
        <title>De novo assembly and annotation of Popillia japonica's genome with initial clues to its potential as an invasive pest.</title>
        <authorList>
            <person name="Cucini C."/>
            <person name="Boschi S."/>
            <person name="Funari R."/>
            <person name="Cardaioli E."/>
            <person name="Iannotti N."/>
            <person name="Marturano G."/>
            <person name="Paoli F."/>
            <person name="Bruttini M."/>
            <person name="Carapelli A."/>
            <person name="Frati F."/>
            <person name="Nardi F."/>
        </authorList>
    </citation>
    <scope>NUCLEOTIDE SEQUENCE [LARGE SCALE GENOMIC DNA]</scope>
    <source>
        <strain evidence="2">DMR45628</strain>
    </source>
</reference>
<dbReference type="Proteomes" id="UP001458880">
    <property type="component" value="Unassembled WGS sequence"/>
</dbReference>
<proteinExistence type="predicted"/>
<protein>
    <submittedName>
        <fullName evidence="2">Uncharacterized protein</fullName>
    </submittedName>
</protein>
<evidence type="ECO:0000256" key="1">
    <source>
        <dbReference type="SAM" id="MobiDB-lite"/>
    </source>
</evidence>